<protein>
    <submittedName>
        <fullName evidence="2">Uncharacterized protein AlNc14C128G6867</fullName>
    </submittedName>
</protein>
<name>F0WK13_9STRA</name>
<dbReference type="HOGENOM" id="CLU_370251_0_0_1"/>
<organism evidence="2">
    <name type="scientific">Albugo laibachii Nc14</name>
    <dbReference type="NCBI Taxonomy" id="890382"/>
    <lineage>
        <taxon>Eukaryota</taxon>
        <taxon>Sar</taxon>
        <taxon>Stramenopiles</taxon>
        <taxon>Oomycota</taxon>
        <taxon>Peronosporomycetes</taxon>
        <taxon>Albuginales</taxon>
        <taxon>Albuginaceae</taxon>
        <taxon>Albugo</taxon>
    </lineage>
</organism>
<sequence length="752" mass="87253">MTLLSTIVLASSALAIKCNSNNDHSHDLESAFFYPNSSNYNPENAIDLAHKKDPETENSESQNDEKCGKPQPGQNFALFYLFCYRQSFPIQDVMALYFGIGLKIQRNFEHIYEDGMSVVFQSTPKLVNRAAKNYGAYTMKTFVFPKLYAFGKALVNTLWKHYTSMWKSELEQANNRFKGMSFDEKSKLWMQLTEYLPNQYTLLVQERKQSGRIEAYKEAGVYRVYGRYAVHYRAQAVEYDAARYFQEDEDEETRFGDSDRQFLPRLSLPPAILFPWPWSNELDKTRSSIEMMKEYVDVFQRSLNTSHPENVTSDMDSISQDTELAHQYLRYVHDMSPELSDSEAIRHLDISESADECEFGGDGNSDRFRCLHEHLRSFHYATGIPDLTLYEVTNVPEARFPNLTEFMAVTCSKNESLSQEFDIEILEISASESKDEDGDCMNNCTRARRHHILHPLHLSSLYGASLQFYTYPVFHSYQESEWRRSGVTIYTPHLMEYALCQHLYQCENASRVPRILVLEKIIQDAADHELKGLSKGIQASSTVWFSQEDRNSDEFADAVLGFGSEFLGNLTKERLDKSPGEMLYRRMEEPHSILHLDAYYTYSSRVHESIPDAAPLKALQEDDMLQFVDLIRSIMHQLSSGINAYAQRRKENSLYRLLSNSTKHREWYDTHKALTEIAISSEDQADGFILYETNPLHVLYRDLRMPHPFHLIVRLLIRLHESQLLLPEESRRIISCATLEEMNLTFHRCQPP</sequence>
<evidence type="ECO:0000313" key="2">
    <source>
        <dbReference type="EMBL" id="CCA21615.1"/>
    </source>
</evidence>
<feature type="signal peptide" evidence="1">
    <location>
        <begin position="1"/>
        <end position="15"/>
    </location>
</feature>
<dbReference type="EMBL" id="FR824173">
    <property type="protein sequence ID" value="CCA21615.1"/>
    <property type="molecule type" value="Genomic_DNA"/>
</dbReference>
<reference evidence="2" key="2">
    <citation type="submission" date="2011-02" db="EMBL/GenBank/DDBJ databases">
        <authorList>
            <person name="MacLean D."/>
        </authorList>
    </citation>
    <scope>NUCLEOTIDE SEQUENCE</scope>
</reference>
<proteinExistence type="predicted"/>
<reference evidence="2" key="1">
    <citation type="journal article" date="2011" name="PLoS Biol.">
        <title>Gene gain and loss during evolution of obligate parasitism in the white rust pathogen of Arabidopsis thaliana.</title>
        <authorList>
            <person name="Kemen E."/>
            <person name="Gardiner A."/>
            <person name="Schultz-Larsen T."/>
            <person name="Kemen A.C."/>
            <person name="Balmuth A.L."/>
            <person name="Robert-Seilaniantz A."/>
            <person name="Bailey K."/>
            <person name="Holub E."/>
            <person name="Studholme D.J."/>
            <person name="Maclean D."/>
            <person name="Jones J.D."/>
        </authorList>
    </citation>
    <scope>NUCLEOTIDE SEQUENCE</scope>
</reference>
<keyword evidence="1" id="KW-0732">Signal</keyword>
<gene>
    <name evidence="2" type="primary">AlNc14C128G6867</name>
    <name evidence="2" type="ORF">ALNC14_077580</name>
</gene>
<evidence type="ECO:0000256" key="1">
    <source>
        <dbReference type="SAM" id="SignalP"/>
    </source>
</evidence>
<dbReference type="AlphaFoldDB" id="F0WK13"/>
<feature type="chain" id="PRO_5012203845" evidence="1">
    <location>
        <begin position="16"/>
        <end position="752"/>
    </location>
</feature>
<accession>F0WK13</accession>